<name>A0A097PT81_9STAP</name>
<accession>A0A097PT81</accession>
<dbReference type="AlphaFoldDB" id="A0A097PT81"/>
<sequence length="297" mass="34735">MSVCSILGHNPEKVEYLDLQLNGDTEKYVDPNMIEYLADRSKGDLQVLSKQANTQIYSFFNQIIKILKSDENEQKKRIEMNNLFSFFQEPQHLNLGISLEGNTGKGTTAKELVKIFMREDVVSLILDESGLTIPQKTPLFPYFADDKLSDLTSNIIMNVIIEFNKKIVVLYPEMSSYLSSVNEEYNYYSNGTWKQMRHKPFIFSEKKVLFIPKDFATYKQTSSLSLLMRTILVEAIEKDKIKNNREKRKTKKEFEKENIAGNRTENTRKIYDESTEVSYKYYQKEVINKVKERLTKD</sequence>
<organism evidence="1">
    <name type="scientific">Macrococcoides caseolyticum</name>
    <dbReference type="NCBI Taxonomy" id="69966"/>
    <lineage>
        <taxon>Bacteria</taxon>
        <taxon>Bacillati</taxon>
        <taxon>Bacillota</taxon>
        <taxon>Bacilli</taxon>
        <taxon>Bacillales</taxon>
        <taxon>Staphylococcaceae</taxon>
        <taxon>Macrococcoides</taxon>
    </lineage>
</organism>
<dbReference type="EMBL" id="KM613043">
    <property type="protein sequence ID" value="AIU53929.1"/>
    <property type="molecule type" value="Genomic_DNA"/>
</dbReference>
<geneLocation type="plasmid" evidence="1">
    <name>pBac115</name>
</geneLocation>
<reference evidence="1" key="1">
    <citation type="journal article" date="2014" name="J. Bacteriol.">
        <title>Characterization of a novel plasmid-borne thiopeptide gene cluster in Staphylococcus epidermidis strain 115.</title>
        <authorList>
            <person name="Bennallack P.R."/>
            <person name="Burt S.R."/>
            <person name="Heder M.J."/>
            <person name="Robison R.A."/>
            <person name="Griffitts J.S."/>
        </authorList>
    </citation>
    <scope>NUCLEOTIDE SEQUENCE</scope>
    <source>
        <strain evidence="1">115</strain>
        <plasmid evidence="1">pBac115</plasmid>
    </source>
</reference>
<keyword evidence="1" id="KW-0614">Plasmid</keyword>
<evidence type="ECO:0000313" key="1">
    <source>
        <dbReference type="EMBL" id="AIU53929.1"/>
    </source>
</evidence>
<proteinExistence type="predicted"/>
<protein>
    <submittedName>
        <fullName evidence="1">Uncharacterized protein</fullName>
    </submittedName>
</protein>